<dbReference type="OrthoDB" id="2898509at2759"/>
<dbReference type="InterPro" id="IPR052228">
    <property type="entry name" value="Sec_Metab_Biosynth_Oxidored"/>
</dbReference>
<dbReference type="SUPFAM" id="SSF51735">
    <property type="entry name" value="NAD(P)-binding Rossmann-fold domains"/>
    <property type="match status" value="1"/>
</dbReference>
<accession>A0A6A6U6P8</accession>
<name>A0A6A6U6P8_9PEZI</name>
<dbReference type="Proteomes" id="UP000799302">
    <property type="component" value="Unassembled WGS sequence"/>
</dbReference>
<sequence length="349" mass="38383">MPKLSAIQAGIAKLPDDQPIVAAIAGGTTGIGSYIAKELAKVFALKGPKLRVYIIGRNAERAESVLSEGKEISPGSDWRFVEASDLALISEVDRASKEIIRQENEAPLSGGLARLDMLYMTHSYSLFAPRLKTKEGLDAFMSTLYYSRIRFITQLMPLLTSSPSQSHVISVYAGSFEEVKDAEASIGCPSDDDYGIGTVRRNTTYMKNFIFEELANKHAGKVSFVHIYPGLVDGPGFYHPDHPLWWKIVWRLVYPIAWLAYITSPEVCGQVMVNLATERYPAKGNQGGSSDVEMATNGELGGGCYGVGQRGDSGNKKGKSFVKFRPEGITKKAWDHTMDTLDSIERENR</sequence>
<evidence type="ECO:0000313" key="2">
    <source>
        <dbReference type="EMBL" id="KAF2667935.1"/>
    </source>
</evidence>
<dbReference type="Gene3D" id="3.40.50.720">
    <property type="entry name" value="NAD(P)-binding Rossmann-like Domain"/>
    <property type="match status" value="1"/>
</dbReference>
<gene>
    <name evidence="2" type="ORF">BT63DRAFT_457237</name>
</gene>
<dbReference type="GO" id="GO:0016491">
    <property type="term" value="F:oxidoreductase activity"/>
    <property type="evidence" value="ECO:0007669"/>
    <property type="project" value="UniProtKB-KW"/>
</dbReference>
<proteinExistence type="predicted"/>
<protein>
    <recommendedName>
        <fullName evidence="4">NAD(P)-binding protein</fullName>
    </recommendedName>
</protein>
<dbReference type="AlphaFoldDB" id="A0A6A6U6P8"/>
<keyword evidence="3" id="KW-1185">Reference proteome</keyword>
<dbReference type="PANTHER" id="PTHR47534">
    <property type="entry name" value="YALI0E05731P"/>
    <property type="match status" value="1"/>
</dbReference>
<reference evidence="2" key="1">
    <citation type="journal article" date="2020" name="Stud. Mycol.">
        <title>101 Dothideomycetes genomes: a test case for predicting lifestyles and emergence of pathogens.</title>
        <authorList>
            <person name="Haridas S."/>
            <person name="Albert R."/>
            <person name="Binder M."/>
            <person name="Bloem J."/>
            <person name="Labutti K."/>
            <person name="Salamov A."/>
            <person name="Andreopoulos B."/>
            <person name="Baker S."/>
            <person name="Barry K."/>
            <person name="Bills G."/>
            <person name="Bluhm B."/>
            <person name="Cannon C."/>
            <person name="Castanera R."/>
            <person name="Culley D."/>
            <person name="Daum C."/>
            <person name="Ezra D."/>
            <person name="Gonzalez J."/>
            <person name="Henrissat B."/>
            <person name="Kuo A."/>
            <person name="Liang C."/>
            <person name="Lipzen A."/>
            <person name="Lutzoni F."/>
            <person name="Magnuson J."/>
            <person name="Mondo S."/>
            <person name="Nolan M."/>
            <person name="Ohm R."/>
            <person name="Pangilinan J."/>
            <person name="Park H.-J."/>
            <person name="Ramirez L."/>
            <person name="Alfaro M."/>
            <person name="Sun H."/>
            <person name="Tritt A."/>
            <person name="Yoshinaga Y."/>
            <person name="Zwiers L.-H."/>
            <person name="Turgeon B."/>
            <person name="Goodwin S."/>
            <person name="Spatafora J."/>
            <person name="Crous P."/>
            <person name="Grigoriev I."/>
        </authorList>
    </citation>
    <scope>NUCLEOTIDE SEQUENCE</scope>
    <source>
        <strain evidence="2">CBS 115976</strain>
    </source>
</reference>
<evidence type="ECO:0000313" key="3">
    <source>
        <dbReference type="Proteomes" id="UP000799302"/>
    </source>
</evidence>
<keyword evidence="1" id="KW-0560">Oxidoreductase</keyword>
<dbReference type="EMBL" id="MU004237">
    <property type="protein sequence ID" value="KAF2667935.1"/>
    <property type="molecule type" value="Genomic_DNA"/>
</dbReference>
<organism evidence="2 3">
    <name type="scientific">Microthyrium microscopicum</name>
    <dbReference type="NCBI Taxonomy" id="703497"/>
    <lineage>
        <taxon>Eukaryota</taxon>
        <taxon>Fungi</taxon>
        <taxon>Dikarya</taxon>
        <taxon>Ascomycota</taxon>
        <taxon>Pezizomycotina</taxon>
        <taxon>Dothideomycetes</taxon>
        <taxon>Dothideomycetes incertae sedis</taxon>
        <taxon>Microthyriales</taxon>
        <taxon>Microthyriaceae</taxon>
        <taxon>Microthyrium</taxon>
    </lineage>
</organism>
<dbReference type="InterPro" id="IPR036291">
    <property type="entry name" value="NAD(P)-bd_dom_sf"/>
</dbReference>
<evidence type="ECO:0000256" key="1">
    <source>
        <dbReference type="ARBA" id="ARBA00023002"/>
    </source>
</evidence>
<dbReference type="PANTHER" id="PTHR47534:SF3">
    <property type="entry name" value="ALCOHOL DEHYDROGENASE-LIKE C-TERMINAL DOMAIN-CONTAINING PROTEIN"/>
    <property type="match status" value="1"/>
</dbReference>
<evidence type="ECO:0008006" key="4">
    <source>
        <dbReference type="Google" id="ProtNLM"/>
    </source>
</evidence>